<keyword evidence="2" id="KW-0732">Signal</keyword>
<evidence type="ECO:0000313" key="4">
    <source>
        <dbReference type="Proteomes" id="UP000251617"/>
    </source>
</evidence>
<feature type="chain" id="PRO_5041917048" evidence="2">
    <location>
        <begin position="24"/>
        <end position="117"/>
    </location>
</feature>
<dbReference type="RefSeq" id="WP_063545159.1">
    <property type="nucleotide sequence ID" value="NZ_CP011789.1"/>
</dbReference>
<dbReference type="AlphaFoldDB" id="A0AAD0L6K5"/>
<dbReference type="Proteomes" id="UP000251617">
    <property type="component" value="Chromosome"/>
</dbReference>
<evidence type="ECO:0000256" key="2">
    <source>
        <dbReference type="SAM" id="SignalP"/>
    </source>
</evidence>
<feature type="signal peptide" evidence="2">
    <location>
        <begin position="1"/>
        <end position="23"/>
    </location>
</feature>
<reference evidence="3 4" key="1">
    <citation type="submission" date="2018-06" db="EMBL/GenBank/DDBJ databases">
        <title>The genome of Pseudomonas putida NX-1, a lignin degrader.</title>
        <authorList>
            <person name="Xu Z."/>
        </authorList>
    </citation>
    <scope>NUCLEOTIDE SEQUENCE [LARGE SCALE GENOMIC DNA]</scope>
    <source>
        <strain evidence="3 4">NX-1</strain>
    </source>
</reference>
<gene>
    <name evidence="3" type="ORF">C1S65_15075</name>
</gene>
<feature type="compositionally biased region" description="Basic and acidic residues" evidence="1">
    <location>
        <begin position="108"/>
        <end position="117"/>
    </location>
</feature>
<evidence type="ECO:0000313" key="3">
    <source>
        <dbReference type="EMBL" id="AXA25377.1"/>
    </source>
</evidence>
<accession>A0AAD0L6K5</accession>
<name>A0AAD0L6K5_PSEPU</name>
<protein>
    <submittedName>
        <fullName evidence="3">Uncharacterized protein</fullName>
    </submittedName>
</protein>
<proteinExistence type="predicted"/>
<organism evidence="3 4">
    <name type="scientific">Pseudomonas putida</name>
    <name type="common">Arthrobacter siderocapsulatus</name>
    <dbReference type="NCBI Taxonomy" id="303"/>
    <lineage>
        <taxon>Bacteria</taxon>
        <taxon>Pseudomonadati</taxon>
        <taxon>Pseudomonadota</taxon>
        <taxon>Gammaproteobacteria</taxon>
        <taxon>Pseudomonadales</taxon>
        <taxon>Pseudomonadaceae</taxon>
        <taxon>Pseudomonas</taxon>
    </lineage>
</organism>
<dbReference type="EMBL" id="CP030750">
    <property type="protein sequence ID" value="AXA25377.1"/>
    <property type="molecule type" value="Genomic_DNA"/>
</dbReference>
<evidence type="ECO:0000256" key="1">
    <source>
        <dbReference type="SAM" id="MobiDB-lite"/>
    </source>
</evidence>
<sequence>MSATLRRLIILLLMLSLPLSGMAGIESPAEPCPMQAMGMSMMAGMDHDCCQDQDSGKSSSQHASKACKAGQECKTATTLQVSLATPALTFATPRPSDSYAHSLLSRAPPDRWRPPRA</sequence>
<feature type="region of interest" description="Disordered" evidence="1">
    <location>
        <begin position="90"/>
        <end position="117"/>
    </location>
</feature>